<name>A0A166GFK7_DAUCS</name>
<sequence>MKTTISWVTNNADVNTLKDYHQQVQMKSTEKVVEKGNFAETNEEQGQILETPKIDVTKKKMYVEQFAEKMAQLSDLFGICLDKYEVSHALYLDNPLLQELTTKFGYFFKLFHETSPLSKRLFTRVEAEKDTTKTMH</sequence>
<dbReference type="Proteomes" id="UP000077755">
    <property type="component" value="Chromosome 1"/>
</dbReference>
<protein>
    <submittedName>
        <fullName evidence="1">Uncharacterized protein</fullName>
    </submittedName>
</protein>
<dbReference type="AlphaFoldDB" id="A0A166GFK7"/>
<dbReference type="EMBL" id="CP093343">
    <property type="protein sequence ID" value="WOG82432.1"/>
    <property type="molecule type" value="Genomic_DNA"/>
</dbReference>
<reference evidence="1" key="1">
    <citation type="journal article" date="2016" name="Nat. Genet.">
        <title>A high-quality carrot genome assembly provides new insights into carotenoid accumulation and asterid genome evolution.</title>
        <authorList>
            <person name="Iorizzo M."/>
            <person name="Ellison S."/>
            <person name="Senalik D."/>
            <person name="Zeng P."/>
            <person name="Satapoomin P."/>
            <person name="Huang J."/>
            <person name="Bowman M."/>
            <person name="Iovene M."/>
            <person name="Sanseverino W."/>
            <person name="Cavagnaro P."/>
            <person name="Yildiz M."/>
            <person name="Macko-Podgorni A."/>
            <person name="Moranska E."/>
            <person name="Grzebelus E."/>
            <person name="Grzebelus D."/>
            <person name="Ashrafi H."/>
            <person name="Zheng Z."/>
            <person name="Cheng S."/>
            <person name="Spooner D."/>
            <person name="Van Deynze A."/>
            <person name="Simon P."/>
        </authorList>
    </citation>
    <scope>NUCLEOTIDE SEQUENCE</scope>
    <source>
        <tissue evidence="1">Leaf</tissue>
    </source>
</reference>
<reference evidence="1" key="2">
    <citation type="submission" date="2022-03" db="EMBL/GenBank/DDBJ databases">
        <title>Draft title - Genomic analysis of global carrot germplasm unveils the trajectory of domestication and the origin of high carotenoid orange carrot.</title>
        <authorList>
            <person name="Iorizzo M."/>
            <person name="Ellison S."/>
            <person name="Senalik D."/>
            <person name="Macko-Podgorni A."/>
            <person name="Grzebelus D."/>
            <person name="Bostan H."/>
            <person name="Rolling W."/>
            <person name="Curaba J."/>
            <person name="Simon P."/>
        </authorList>
    </citation>
    <scope>NUCLEOTIDE SEQUENCE</scope>
    <source>
        <tissue evidence="1">Leaf</tissue>
    </source>
</reference>
<keyword evidence="2" id="KW-1185">Reference proteome</keyword>
<organism evidence="1 2">
    <name type="scientific">Daucus carota subsp. sativus</name>
    <name type="common">Carrot</name>
    <dbReference type="NCBI Taxonomy" id="79200"/>
    <lineage>
        <taxon>Eukaryota</taxon>
        <taxon>Viridiplantae</taxon>
        <taxon>Streptophyta</taxon>
        <taxon>Embryophyta</taxon>
        <taxon>Tracheophyta</taxon>
        <taxon>Spermatophyta</taxon>
        <taxon>Magnoliopsida</taxon>
        <taxon>eudicotyledons</taxon>
        <taxon>Gunneridae</taxon>
        <taxon>Pentapetalae</taxon>
        <taxon>asterids</taxon>
        <taxon>campanulids</taxon>
        <taxon>Apiales</taxon>
        <taxon>Apiaceae</taxon>
        <taxon>Apioideae</taxon>
        <taxon>Scandiceae</taxon>
        <taxon>Daucinae</taxon>
        <taxon>Daucus</taxon>
        <taxon>Daucus sect. Daucus</taxon>
    </lineage>
</organism>
<dbReference type="Gramene" id="KZN08902">
    <property type="protein sequence ID" value="KZN08902"/>
    <property type="gene ID" value="DCAR_001558"/>
</dbReference>
<proteinExistence type="predicted"/>
<evidence type="ECO:0000313" key="2">
    <source>
        <dbReference type="Proteomes" id="UP000077755"/>
    </source>
</evidence>
<accession>A0A166GFK7</accession>
<gene>
    <name evidence="1" type="ORF">DCAR_0101596</name>
</gene>
<evidence type="ECO:0000313" key="1">
    <source>
        <dbReference type="EMBL" id="WOG82432.1"/>
    </source>
</evidence>